<evidence type="ECO:0000259" key="1">
    <source>
        <dbReference type="Pfam" id="PF06439"/>
    </source>
</evidence>
<dbReference type="Proteomes" id="UP001204798">
    <property type="component" value="Unassembled WGS sequence"/>
</dbReference>
<evidence type="ECO:0000313" key="3">
    <source>
        <dbReference type="Proteomes" id="UP001204798"/>
    </source>
</evidence>
<name>A0ABT2EUP2_9BACT</name>
<feature type="domain" description="3-keto-alpha-glucoside-1,2-lyase/3-keto-2-hydroxy-glucal hydratase" evidence="1">
    <location>
        <begin position="48"/>
        <end position="240"/>
    </location>
</feature>
<organism evidence="2 3">
    <name type="scientific">Candidatus Fervidibacter sacchari</name>
    <dbReference type="NCBI Taxonomy" id="1448929"/>
    <lineage>
        <taxon>Bacteria</taxon>
        <taxon>Candidatus Fervidibacterota</taxon>
        <taxon>Candidatus Fervidibacter</taxon>
    </lineage>
</organism>
<dbReference type="Pfam" id="PF06439">
    <property type="entry name" value="3keto-disac_hyd"/>
    <property type="match status" value="1"/>
</dbReference>
<dbReference type="InterPro" id="IPR010496">
    <property type="entry name" value="AL/BT2_dom"/>
</dbReference>
<comment type="caution">
    <text evidence="2">The sequence shown here is derived from an EMBL/GenBank/DDBJ whole genome shotgun (WGS) entry which is preliminary data.</text>
</comment>
<keyword evidence="3" id="KW-1185">Reference proteome</keyword>
<evidence type="ECO:0000313" key="2">
    <source>
        <dbReference type="EMBL" id="MCS3921176.1"/>
    </source>
</evidence>
<dbReference type="RefSeq" id="WP_259102079.1">
    <property type="nucleotide sequence ID" value="NZ_CP130454.1"/>
</dbReference>
<protein>
    <recommendedName>
        <fullName evidence="1">3-keto-alpha-glucoside-1,2-lyase/3-keto-2-hydroxy-glucal hydratase domain-containing protein</fullName>
    </recommendedName>
</protein>
<dbReference type="Gene3D" id="2.60.120.560">
    <property type="entry name" value="Exo-inulinase, domain 1"/>
    <property type="match status" value="1"/>
</dbReference>
<dbReference type="EMBL" id="JANUCP010000010">
    <property type="protein sequence ID" value="MCS3921176.1"/>
    <property type="molecule type" value="Genomic_DNA"/>
</dbReference>
<accession>A0ABT2EUP2</accession>
<reference evidence="2 3" key="1">
    <citation type="submission" date="2022-08" db="EMBL/GenBank/DDBJ databases">
        <title>Bacterial and archaeal communities from various locations to study Microbial Dark Matter (Phase II).</title>
        <authorList>
            <person name="Stepanauskas R."/>
        </authorList>
    </citation>
    <scope>NUCLEOTIDE SEQUENCE [LARGE SCALE GENOMIC DNA]</scope>
    <source>
        <strain evidence="2 3">PD1</strain>
    </source>
</reference>
<gene>
    <name evidence="2" type="ORF">M2350_003622</name>
</gene>
<proteinExistence type="predicted"/>
<sequence>MAKYGYDDTPFLPNTKWRVHDSNRPQPPVIWPGWFSTQEAPGEPPSDAIILFDGKDLSKWVSVKDGGPARWKVENGYMEVVPGTGDIQTVEEFGDCQLHIEWAAPAEVRGEGQGRGNSGVFLMGRYEIQVLDCYENPTYADGTTAAIYGQYPPLVNACRKPGEWQVYDIIWLAPRFDENGNLIRPAYVTVFHNGVVVHYHTPLFGPTTHRATLPYQPHPPVGPLRLQDHGDPVRYRNIWYRPLRGYDGEPEWRDWTPIVMAPRG</sequence>